<dbReference type="Pfam" id="PF04471">
    <property type="entry name" value="Mrr_cat"/>
    <property type="match status" value="1"/>
</dbReference>
<dbReference type="SUPFAM" id="SSF52980">
    <property type="entry name" value="Restriction endonuclease-like"/>
    <property type="match status" value="1"/>
</dbReference>
<dbReference type="EMBL" id="SISF01000023">
    <property type="protein sequence ID" value="TBN17117.1"/>
    <property type="molecule type" value="Genomic_DNA"/>
</dbReference>
<gene>
    <name evidence="2" type="ORF">EYC79_04760</name>
</gene>
<evidence type="ECO:0000313" key="3">
    <source>
        <dbReference type="Proteomes" id="UP000294239"/>
    </source>
</evidence>
<proteinExistence type="predicted"/>
<feature type="domain" description="Restriction endonuclease type IV Mrr" evidence="1">
    <location>
        <begin position="189"/>
        <end position="267"/>
    </location>
</feature>
<keyword evidence="3" id="KW-1185">Reference proteome</keyword>
<comment type="caution">
    <text evidence="2">The sequence shown here is derived from an EMBL/GenBank/DDBJ whole genome shotgun (WGS) entry which is preliminary data.</text>
</comment>
<dbReference type="InterPro" id="IPR011335">
    <property type="entry name" value="Restrct_endonuc-II-like"/>
</dbReference>
<accession>A0ABY1YDN4</accession>
<name>A0ABY1YDN4_9HYPH</name>
<dbReference type="InterPro" id="IPR007560">
    <property type="entry name" value="Restrct_endonuc_IV_Mrr"/>
</dbReference>
<dbReference type="RefSeq" id="WP_130977294.1">
    <property type="nucleotide sequence ID" value="NZ_SISF01000023.1"/>
</dbReference>
<dbReference type="Proteomes" id="UP000294239">
    <property type="component" value="Unassembled WGS sequence"/>
</dbReference>
<dbReference type="GeneID" id="301040489"/>
<protein>
    <recommendedName>
        <fullName evidence="1">Restriction endonuclease type IV Mrr domain-containing protein</fullName>
    </recommendedName>
</protein>
<organism evidence="2 3">
    <name type="scientific">Agrobacterium cavarae</name>
    <dbReference type="NCBI Taxonomy" id="2528239"/>
    <lineage>
        <taxon>Bacteria</taxon>
        <taxon>Pseudomonadati</taxon>
        <taxon>Pseudomonadota</taxon>
        <taxon>Alphaproteobacteria</taxon>
        <taxon>Hyphomicrobiales</taxon>
        <taxon>Rhizobiaceae</taxon>
        <taxon>Rhizobium/Agrobacterium group</taxon>
        <taxon>Agrobacterium</taxon>
    </lineage>
</organism>
<evidence type="ECO:0000313" key="2">
    <source>
        <dbReference type="EMBL" id="TBN17117.1"/>
    </source>
</evidence>
<sequence>MSDANALYQFLRSFRPSYVNDAIGDKPTIAKEFANVLGYDSSEVLEDTDGFIIDYWFSLNEDADPWIALQFLTLGNRRSYHWEFETSLETNGQKIIALGHDVIAISKGQRFTFYGLAELTLEQSQEIFQIVSRAEQPPPLIFKRECLQTLIKAVESAKTTKEKGDAMEELAQFVIDDIPAVTVEYTNLRTRSSEIDIVAKYDPSESSIPIFGTDRYILVECKNWHKPVTSSVVRDVFGKMENTNCRTGILFSKTGITGRAKYREAEREIHTKFVRSGSALLVVSLDDVKKVNSGKDLVRVLEERFAELTLDFSKPGTVGS</sequence>
<evidence type="ECO:0000259" key="1">
    <source>
        <dbReference type="Pfam" id="PF04471"/>
    </source>
</evidence>
<reference evidence="2 3" key="1">
    <citation type="submission" date="2019-02" db="EMBL/GenBank/DDBJ databases">
        <title>Current taxonomic status of genus Agrobacterium and description of Agrobacterium cavarae sp. nov. isolated from maize roots.</title>
        <authorList>
            <person name="Flores-Felix J.D."/>
            <person name="Menendez E."/>
            <person name="Ramirez-Bahena M.H."/>
            <person name="Garcia-Fraile P."/>
            <person name="Velazquez E."/>
        </authorList>
    </citation>
    <scope>NUCLEOTIDE SEQUENCE [LARGE SCALE GENOMIC DNA]</scope>
    <source>
        <strain evidence="2 3">RZME10</strain>
    </source>
</reference>